<accession>A0ABX5AR26</accession>
<dbReference type="InterPro" id="IPR036514">
    <property type="entry name" value="SGNH_hydro_sf"/>
</dbReference>
<comment type="caution">
    <text evidence="2">The sequence shown here is derived from an EMBL/GenBank/DDBJ whole genome shotgun (WGS) entry which is preliminary data.</text>
</comment>
<dbReference type="Proteomes" id="UP000237755">
    <property type="component" value="Unassembled WGS sequence"/>
</dbReference>
<reference evidence="2 3" key="1">
    <citation type="journal article" date="2008" name="Int. J. Syst. Evol. Microbiol.">
        <title>Leifsonia pindariensis sp. nov., isolated from the Pindari glacier of the Indian Himalayas, and emended description of the genus Leifsonia.</title>
        <authorList>
            <person name="Reddy G.S."/>
            <person name="Prabagaran S.R."/>
            <person name="Shivaji S."/>
        </authorList>
    </citation>
    <scope>NUCLEOTIDE SEQUENCE [LARGE SCALE GENOMIC DNA]</scope>
    <source>
        <strain evidence="2 3">PON 10</strain>
    </source>
</reference>
<dbReference type="EMBL" id="MPZN01000090">
    <property type="protein sequence ID" value="PPL14510.1"/>
    <property type="molecule type" value="Genomic_DNA"/>
</dbReference>
<dbReference type="CDD" id="cd01836">
    <property type="entry name" value="FeeA_FeeB_like"/>
    <property type="match status" value="1"/>
</dbReference>
<proteinExistence type="predicted"/>
<evidence type="ECO:0000259" key="1">
    <source>
        <dbReference type="Pfam" id="PF13472"/>
    </source>
</evidence>
<keyword evidence="3" id="KW-1185">Reference proteome</keyword>
<dbReference type="SUPFAM" id="SSF52266">
    <property type="entry name" value="SGNH hydrolase"/>
    <property type="match status" value="1"/>
</dbReference>
<gene>
    <name evidence="2" type="ORF">GY24_16080</name>
</gene>
<dbReference type="InterPro" id="IPR051532">
    <property type="entry name" value="Ester_Hydrolysis_Enzymes"/>
</dbReference>
<sequence length="265" mass="27838">MSPHNLRHRVLDAIQLIPAAAQGWALIRTMPRLPDAGGPQQGVVAAAAGPALAPLRLRVIGESTAAGVGAPTQDVALSGRLANALAARTGRGVHWQVVGQNGATIRRIRHRLLPAVHGSDPGAFAADVAVIAAGANDVIGGRSTAEWEEQLRALISGLRHAGAGPATLVVLTGVPPFSRFPALRSPLRPYLARRAQRIDARSALVCGELGVLFIPFSKREMELGADFFAEDRFHPSATGYALWAEYLAERIAAGLAETISGQPHP</sequence>
<dbReference type="PANTHER" id="PTHR30383">
    <property type="entry name" value="THIOESTERASE 1/PROTEASE 1/LYSOPHOSPHOLIPASE L1"/>
    <property type="match status" value="1"/>
</dbReference>
<dbReference type="InterPro" id="IPR013830">
    <property type="entry name" value="SGNH_hydro"/>
</dbReference>
<dbReference type="PANTHER" id="PTHR30383:SF24">
    <property type="entry name" value="THIOESTERASE 1_PROTEASE 1_LYSOPHOSPHOLIPASE L1"/>
    <property type="match status" value="1"/>
</dbReference>
<dbReference type="Gene3D" id="3.40.50.1110">
    <property type="entry name" value="SGNH hydrolase"/>
    <property type="match status" value="1"/>
</dbReference>
<evidence type="ECO:0000313" key="2">
    <source>
        <dbReference type="EMBL" id="PPL14510.1"/>
    </source>
</evidence>
<name>A0ABX5AR26_9MICO</name>
<evidence type="ECO:0000313" key="3">
    <source>
        <dbReference type="Proteomes" id="UP000237755"/>
    </source>
</evidence>
<dbReference type="Pfam" id="PF13472">
    <property type="entry name" value="Lipase_GDSL_2"/>
    <property type="match status" value="1"/>
</dbReference>
<dbReference type="RefSeq" id="WP_104477509.1">
    <property type="nucleotide sequence ID" value="NZ_MPZN01000090.1"/>
</dbReference>
<protein>
    <recommendedName>
        <fullName evidence="1">SGNH hydrolase-type esterase domain-containing protein</fullName>
    </recommendedName>
</protein>
<feature type="domain" description="SGNH hydrolase-type esterase" evidence="1">
    <location>
        <begin position="59"/>
        <end position="242"/>
    </location>
</feature>
<organism evidence="2 3">
    <name type="scientific">Microterricola pindariensis</name>
    <dbReference type="NCBI Taxonomy" id="478010"/>
    <lineage>
        <taxon>Bacteria</taxon>
        <taxon>Bacillati</taxon>
        <taxon>Actinomycetota</taxon>
        <taxon>Actinomycetes</taxon>
        <taxon>Micrococcales</taxon>
        <taxon>Microbacteriaceae</taxon>
        <taxon>Microterricola</taxon>
    </lineage>
</organism>